<dbReference type="EMBL" id="GG657754">
    <property type="protein sequence ID" value="EFL28444.1"/>
    <property type="molecule type" value="Genomic_DNA"/>
</dbReference>
<dbReference type="HOGENOM" id="CLU_048111_2_1_11"/>
<evidence type="ECO:0000313" key="4">
    <source>
        <dbReference type="EMBL" id="EFL28444.1"/>
    </source>
</evidence>
<feature type="compositionally biased region" description="Low complexity" evidence="1">
    <location>
        <begin position="91"/>
        <end position="138"/>
    </location>
</feature>
<proteinExistence type="predicted"/>
<feature type="compositionally biased region" description="Basic and acidic residues" evidence="1">
    <location>
        <begin position="40"/>
        <end position="53"/>
    </location>
</feature>
<protein>
    <submittedName>
        <fullName evidence="4">Putative lipoprotein</fullName>
    </submittedName>
</protein>
<evidence type="ECO:0000256" key="1">
    <source>
        <dbReference type="SAM" id="MobiDB-lite"/>
    </source>
</evidence>
<dbReference type="AlphaFoldDB" id="D9WTQ0"/>
<feature type="domain" description="SCP" evidence="3">
    <location>
        <begin position="147"/>
        <end position="260"/>
    </location>
</feature>
<dbReference type="OrthoDB" id="68195at2"/>
<feature type="signal peptide" evidence="2">
    <location>
        <begin position="1"/>
        <end position="32"/>
    </location>
</feature>
<dbReference type="STRING" id="457427.SSOG_08158"/>
<reference evidence="4 5" key="1">
    <citation type="submission" date="2009-02" db="EMBL/GenBank/DDBJ databases">
        <title>Annotation of Streptomyces hygroscopicus strain ATCC 53653.</title>
        <authorList>
            <consortium name="The Broad Institute Genome Sequencing Platform"/>
            <consortium name="Broad Institute Microbial Sequencing Center"/>
            <person name="Fischbach M."/>
            <person name="Godfrey P."/>
            <person name="Ward D."/>
            <person name="Young S."/>
            <person name="Zeng Q."/>
            <person name="Koehrsen M."/>
            <person name="Alvarado L."/>
            <person name="Berlin A.M."/>
            <person name="Bochicchio J."/>
            <person name="Borenstein D."/>
            <person name="Chapman S.B."/>
            <person name="Chen Z."/>
            <person name="Engels R."/>
            <person name="Freedman E."/>
            <person name="Gellesch M."/>
            <person name="Goldberg J."/>
            <person name="Griggs A."/>
            <person name="Gujja S."/>
            <person name="Heilman E.R."/>
            <person name="Heiman D.I."/>
            <person name="Hepburn T.A."/>
            <person name="Howarth C."/>
            <person name="Jen D."/>
            <person name="Larson L."/>
            <person name="Lewis B."/>
            <person name="Mehta T."/>
            <person name="Park D."/>
            <person name="Pearson M."/>
            <person name="Richards J."/>
            <person name="Roberts A."/>
            <person name="Saif S."/>
            <person name="Shea T.D."/>
            <person name="Shenoy N."/>
            <person name="Sisk P."/>
            <person name="Stolte C."/>
            <person name="Sykes S.N."/>
            <person name="Thomson T."/>
            <person name="Walk T."/>
            <person name="White J."/>
            <person name="Yandava C."/>
            <person name="Straight P."/>
            <person name="Clardy J."/>
            <person name="Hung D."/>
            <person name="Kolter R."/>
            <person name="Mekalanos J."/>
            <person name="Walker S."/>
            <person name="Walsh C.T."/>
            <person name="Wieland-Brown L.C."/>
            <person name="Haas B."/>
            <person name="Nusbaum C."/>
            <person name="Birren B."/>
        </authorList>
    </citation>
    <scope>NUCLEOTIDE SEQUENCE [LARGE SCALE GENOMIC DNA]</scope>
    <source>
        <strain evidence="4 5">ATCC 53653</strain>
    </source>
</reference>
<gene>
    <name evidence="4" type="ORF">SSOG_08158</name>
</gene>
<evidence type="ECO:0000313" key="5">
    <source>
        <dbReference type="Proteomes" id="UP000003963"/>
    </source>
</evidence>
<keyword evidence="5" id="KW-1185">Reference proteome</keyword>
<dbReference type="PANTHER" id="PTHR31157">
    <property type="entry name" value="SCP DOMAIN-CONTAINING PROTEIN"/>
    <property type="match status" value="1"/>
</dbReference>
<organism evidence="4 5">
    <name type="scientific">Streptomyces himastatinicus ATCC 53653</name>
    <dbReference type="NCBI Taxonomy" id="457427"/>
    <lineage>
        <taxon>Bacteria</taxon>
        <taxon>Bacillati</taxon>
        <taxon>Actinomycetota</taxon>
        <taxon>Actinomycetes</taxon>
        <taxon>Kitasatosporales</taxon>
        <taxon>Streptomycetaceae</taxon>
        <taxon>Streptomyces</taxon>
        <taxon>Streptomyces violaceusniger group</taxon>
    </lineage>
</organism>
<keyword evidence="2" id="KW-0732">Signal</keyword>
<accession>D9WTQ0</accession>
<dbReference type="SUPFAM" id="SSF55797">
    <property type="entry name" value="PR-1-like"/>
    <property type="match status" value="1"/>
</dbReference>
<dbReference type="InterPro" id="IPR014044">
    <property type="entry name" value="CAP_dom"/>
</dbReference>
<feature type="chain" id="PRO_5003131529" evidence="2">
    <location>
        <begin position="33"/>
        <end position="264"/>
    </location>
</feature>
<dbReference type="Pfam" id="PF00188">
    <property type="entry name" value="CAP"/>
    <property type="match status" value="1"/>
</dbReference>
<dbReference type="Proteomes" id="UP000003963">
    <property type="component" value="Unassembled WGS sequence"/>
</dbReference>
<evidence type="ECO:0000259" key="3">
    <source>
        <dbReference type="Pfam" id="PF00188"/>
    </source>
</evidence>
<sequence>MSKHRTTKTHHRKIAVVAVAAAAVGVPSVAMACLDGPDDKGTQARGVEARATAEQEQGQGQRWHEKKSHHRDAEKTASPTKRAKETERASRSASATPRTRTTSAPATTLSDTAPAAAKSKAPATTAPATKAASPSTAAASSAEAQVVELVNDERAKVGCSAVKVNAKLTEAAEAHSKDMAEHSNMSHTGSDGSQPGDRIERAGYSWSTYGENVAYGYSSAKSVMEGWMNSSGHKANILNCDFKEIGVGLSGSGNYWTQDFGTAR</sequence>
<dbReference type="Gene3D" id="3.40.33.10">
    <property type="entry name" value="CAP"/>
    <property type="match status" value="1"/>
</dbReference>
<dbReference type="InterPro" id="IPR035940">
    <property type="entry name" value="CAP_sf"/>
</dbReference>
<name>D9WTQ0_9ACTN</name>
<dbReference type="CDD" id="cd05379">
    <property type="entry name" value="CAP_bacterial"/>
    <property type="match status" value="1"/>
</dbReference>
<dbReference type="PANTHER" id="PTHR31157:SF1">
    <property type="entry name" value="SCP DOMAIN-CONTAINING PROTEIN"/>
    <property type="match status" value="1"/>
</dbReference>
<dbReference type="PROSITE" id="PS51257">
    <property type="entry name" value="PROKAR_LIPOPROTEIN"/>
    <property type="match status" value="1"/>
</dbReference>
<feature type="region of interest" description="Disordered" evidence="1">
    <location>
        <begin position="177"/>
        <end position="197"/>
    </location>
</feature>
<feature type="compositionally biased region" description="Polar residues" evidence="1">
    <location>
        <begin position="183"/>
        <end position="193"/>
    </location>
</feature>
<feature type="region of interest" description="Disordered" evidence="1">
    <location>
        <begin position="40"/>
        <end position="138"/>
    </location>
</feature>
<dbReference type="RefSeq" id="WP_009720242.1">
    <property type="nucleotide sequence ID" value="NZ_GG657754.1"/>
</dbReference>
<evidence type="ECO:0000256" key="2">
    <source>
        <dbReference type="SAM" id="SignalP"/>
    </source>
</evidence>
<keyword evidence="4" id="KW-0449">Lipoprotein</keyword>